<reference evidence="2" key="1">
    <citation type="journal article" date="2023" name="Plant J.">
        <title>The genome of the king protea, Protea cynaroides.</title>
        <authorList>
            <person name="Chang J."/>
            <person name="Duong T.A."/>
            <person name="Schoeman C."/>
            <person name="Ma X."/>
            <person name="Roodt D."/>
            <person name="Barker N."/>
            <person name="Li Z."/>
            <person name="Van de Peer Y."/>
            <person name="Mizrachi E."/>
        </authorList>
    </citation>
    <scope>NUCLEOTIDE SEQUENCE</scope>
    <source>
        <tissue evidence="2">Young leaves</tissue>
    </source>
</reference>
<dbReference type="AlphaFoldDB" id="A0A9Q0KXF0"/>
<dbReference type="GO" id="GO:0004714">
    <property type="term" value="F:transmembrane receptor protein tyrosine kinase activity"/>
    <property type="evidence" value="ECO:0007669"/>
    <property type="project" value="InterPro"/>
</dbReference>
<dbReference type="GO" id="GO:0005886">
    <property type="term" value="C:plasma membrane"/>
    <property type="evidence" value="ECO:0007669"/>
    <property type="project" value="TreeGrafter"/>
</dbReference>
<dbReference type="InterPro" id="IPR045272">
    <property type="entry name" value="ANXUR1/2-like"/>
</dbReference>
<dbReference type="InterPro" id="IPR011009">
    <property type="entry name" value="Kinase-like_dom_sf"/>
</dbReference>
<evidence type="ECO:0000313" key="3">
    <source>
        <dbReference type="Proteomes" id="UP001141806"/>
    </source>
</evidence>
<dbReference type="PANTHER" id="PTHR27003:SF393">
    <property type="entry name" value="RECEPTOR-LIKE PROTEIN KINASE THESEUS 1"/>
    <property type="match status" value="1"/>
</dbReference>
<evidence type="ECO:0000313" key="2">
    <source>
        <dbReference type="EMBL" id="KAJ4978009.1"/>
    </source>
</evidence>
<accession>A0A9Q0KXF0</accession>
<dbReference type="PANTHER" id="PTHR27003">
    <property type="entry name" value="OS07G0166700 PROTEIN"/>
    <property type="match status" value="1"/>
</dbReference>
<dbReference type="EMBL" id="JAMYWD010000002">
    <property type="protein sequence ID" value="KAJ4978009.1"/>
    <property type="molecule type" value="Genomic_DNA"/>
</dbReference>
<dbReference type="PROSITE" id="PS50011">
    <property type="entry name" value="PROTEIN_KINASE_DOM"/>
    <property type="match status" value="1"/>
</dbReference>
<organism evidence="2 3">
    <name type="scientific">Protea cynaroides</name>
    <dbReference type="NCBI Taxonomy" id="273540"/>
    <lineage>
        <taxon>Eukaryota</taxon>
        <taxon>Viridiplantae</taxon>
        <taxon>Streptophyta</taxon>
        <taxon>Embryophyta</taxon>
        <taxon>Tracheophyta</taxon>
        <taxon>Spermatophyta</taxon>
        <taxon>Magnoliopsida</taxon>
        <taxon>Proteales</taxon>
        <taxon>Proteaceae</taxon>
        <taxon>Protea</taxon>
    </lineage>
</organism>
<keyword evidence="3" id="KW-1185">Reference proteome</keyword>
<dbReference type="Proteomes" id="UP001141806">
    <property type="component" value="Unassembled WGS sequence"/>
</dbReference>
<dbReference type="Gene3D" id="1.10.510.10">
    <property type="entry name" value="Transferase(Phosphotransferase) domain 1"/>
    <property type="match status" value="1"/>
</dbReference>
<dbReference type="GO" id="GO:0009506">
    <property type="term" value="C:plasmodesma"/>
    <property type="evidence" value="ECO:0007669"/>
    <property type="project" value="TreeGrafter"/>
</dbReference>
<dbReference type="InterPro" id="IPR000719">
    <property type="entry name" value="Prot_kinase_dom"/>
</dbReference>
<dbReference type="OrthoDB" id="4062651at2759"/>
<dbReference type="SUPFAM" id="SSF56112">
    <property type="entry name" value="Protein kinase-like (PK-like)"/>
    <property type="match status" value="1"/>
</dbReference>
<sequence length="84" mass="9232">MLLVIEIMAGRPLRKLLLYGSDLLPLNSKQRFEICIGAAKGLHCLHTVAAESIFRLVVKTTNILFDENLTAEVAGFGFCKLGPM</sequence>
<dbReference type="GO" id="GO:0005524">
    <property type="term" value="F:ATP binding"/>
    <property type="evidence" value="ECO:0007669"/>
    <property type="project" value="InterPro"/>
</dbReference>
<name>A0A9Q0KXF0_9MAGN</name>
<proteinExistence type="predicted"/>
<evidence type="ECO:0000259" key="1">
    <source>
        <dbReference type="PROSITE" id="PS50011"/>
    </source>
</evidence>
<feature type="domain" description="Protein kinase" evidence="1">
    <location>
        <begin position="1"/>
        <end position="84"/>
    </location>
</feature>
<gene>
    <name evidence="2" type="ORF">NE237_008789</name>
</gene>
<comment type="caution">
    <text evidence="2">The sequence shown here is derived from an EMBL/GenBank/DDBJ whole genome shotgun (WGS) entry which is preliminary data.</text>
</comment>
<protein>
    <recommendedName>
        <fullName evidence="1">Protein kinase domain-containing protein</fullName>
    </recommendedName>
</protein>